<comment type="caution">
    <text evidence="3">The sequence shown here is derived from an EMBL/GenBank/DDBJ whole genome shotgun (WGS) entry which is preliminary data.</text>
</comment>
<feature type="compositionally biased region" description="Low complexity" evidence="1">
    <location>
        <begin position="655"/>
        <end position="678"/>
    </location>
</feature>
<name>A0A8S4GCJ8_PLUXY</name>
<dbReference type="InterPro" id="IPR031827">
    <property type="entry name" value="DUF4746"/>
</dbReference>
<organism evidence="3 4">
    <name type="scientific">Plutella xylostella</name>
    <name type="common">Diamondback moth</name>
    <name type="synonym">Plutella maculipennis</name>
    <dbReference type="NCBI Taxonomy" id="51655"/>
    <lineage>
        <taxon>Eukaryota</taxon>
        <taxon>Metazoa</taxon>
        <taxon>Ecdysozoa</taxon>
        <taxon>Arthropoda</taxon>
        <taxon>Hexapoda</taxon>
        <taxon>Insecta</taxon>
        <taxon>Pterygota</taxon>
        <taxon>Neoptera</taxon>
        <taxon>Endopterygota</taxon>
        <taxon>Lepidoptera</taxon>
        <taxon>Glossata</taxon>
        <taxon>Ditrysia</taxon>
        <taxon>Yponomeutoidea</taxon>
        <taxon>Plutellidae</taxon>
        <taxon>Plutella</taxon>
    </lineage>
</organism>
<dbReference type="InterPro" id="IPR036249">
    <property type="entry name" value="Thioredoxin-like_sf"/>
</dbReference>
<dbReference type="PANTHER" id="PTHR46135:SF3">
    <property type="entry name" value="NME_NM23 FAMILY MEMBER 8"/>
    <property type="match status" value="1"/>
</dbReference>
<sequence length="913" mass="102605">MARKQAVTIQDTVETNDEFERYLLDNRDKLICMEVYSEFCGYCLAAGNAVKKIKLEIGGDRVSMVKAVADNITSLVRFKDKSEPVFLFISGGKLTRAVFGANAIELCQVAEEELGIQAKELETGVPRAQPIREVHEMLPEEASSGQVAEEELGIQARELETGEPRAQPVREVHEMLPEEAENAIELCQVAEEELGIQARELETGEPRAQPVREVHEMLPEEAVSTLEIMYAKQNGGYREFGARSFRNRRIASAEWARENALELCQVAEEELGIQAKEVETGVPRAQPVREVHEMLPEEAEKMEADLQAEKEYLEEIERARLQTMYERKRRVNERLASSVLTLNYILFWPHCHHAHYDLYEKWDTINVTVAGKETLQLTKDDLDEVFYQSDILPNEACIHALLDGEAMVVLFKMPDGDDRDFVQVMRKALYEETPARKDDVPLDKQPPPVPAYERYATVSKSKREVRRDRYNEKMRKLQEEKEERERLAAERARLAKQAEDDRIAEEKRRKEEERFAQDPGWGQCYALPADPEPEEPPPTEGTGGEEEKKEGEEDKKEGEGDKKEGEGDKKEGEGDKKEGEGDKKEGEEVKKEGEEVKKEGEEVKKEGEVNKQEGDERKKDTDDATNTDATVTDTEGRSERTETTAGTESVAATDVTEGTEPTTVATETTAAPSEGEQPQPNPEDPEPEPLEEILQEFHSDVSIEGEEYIPPPGLFIPGLYTPGNHLARANGLAFFYPKYISRIAPIESEKLPPHVLVMFPVERRAELQDLLETYKDEILNIGVFAVENDLSQAEHVAYSIRQYNKMDRPMKHKECVALMVSAARSLPLLQLGARGPGYVSGDAGAGERDCLRMFSIYTVYASSKERVALMVSAARSLPLLQLGARGPGYVSGDAGAGERDCLRMLLLMTAIVV</sequence>
<dbReference type="Proteomes" id="UP000653454">
    <property type="component" value="Unassembled WGS sequence"/>
</dbReference>
<accession>A0A8S4GCJ8</accession>
<protein>
    <submittedName>
        <fullName evidence="3">(diamondback moth) hypothetical protein</fullName>
    </submittedName>
</protein>
<feature type="compositionally biased region" description="Basic and acidic residues" evidence="1">
    <location>
        <begin position="545"/>
        <end position="622"/>
    </location>
</feature>
<dbReference type="InterPro" id="IPR051766">
    <property type="entry name" value="TXND_domain-containing"/>
</dbReference>
<dbReference type="PANTHER" id="PTHR46135">
    <property type="entry name" value="NME/NM23 FAMILY MEMBER 8"/>
    <property type="match status" value="1"/>
</dbReference>
<evidence type="ECO:0000256" key="1">
    <source>
        <dbReference type="SAM" id="MobiDB-lite"/>
    </source>
</evidence>
<feature type="region of interest" description="Disordered" evidence="1">
    <location>
        <begin position="491"/>
        <end position="688"/>
    </location>
</feature>
<keyword evidence="4" id="KW-1185">Reference proteome</keyword>
<reference evidence="3" key="1">
    <citation type="submission" date="2020-11" db="EMBL/GenBank/DDBJ databases">
        <authorList>
            <person name="Whiteford S."/>
        </authorList>
    </citation>
    <scope>NUCLEOTIDE SEQUENCE</scope>
</reference>
<evidence type="ECO:0000313" key="4">
    <source>
        <dbReference type="Proteomes" id="UP000653454"/>
    </source>
</evidence>
<dbReference type="AlphaFoldDB" id="A0A8S4GCJ8"/>
<gene>
    <name evidence="3" type="ORF">PLXY2_LOCUS14711</name>
</gene>
<dbReference type="Gene3D" id="3.40.30.10">
    <property type="entry name" value="Glutaredoxin"/>
    <property type="match status" value="1"/>
</dbReference>
<feature type="compositionally biased region" description="Basic and acidic residues" evidence="1">
    <location>
        <begin position="491"/>
        <end position="516"/>
    </location>
</feature>
<feature type="domain" description="DUF4746" evidence="2">
    <location>
        <begin position="397"/>
        <end position="855"/>
    </location>
</feature>
<feature type="compositionally biased region" description="Low complexity" evidence="1">
    <location>
        <begin position="624"/>
        <end position="633"/>
    </location>
</feature>
<proteinExistence type="predicted"/>
<evidence type="ECO:0000259" key="2">
    <source>
        <dbReference type="Pfam" id="PF15928"/>
    </source>
</evidence>
<dbReference type="SUPFAM" id="SSF52833">
    <property type="entry name" value="Thioredoxin-like"/>
    <property type="match status" value="1"/>
</dbReference>
<dbReference type="Pfam" id="PF15928">
    <property type="entry name" value="DUF4746"/>
    <property type="match status" value="1"/>
</dbReference>
<evidence type="ECO:0000313" key="3">
    <source>
        <dbReference type="EMBL" id="CAG9136468.1"/>
    </source>
</evidence>
<dbReference type="EMBL" id="CAJHNJ030000141">
    <property type="protein sequence ID" value="CAG9136468.1"/>
    <property type="molecule type" value="Genomic_DNA"/>
</dbReference>